<sequence length="48" mass="5340">MGRITALYPGKDGVLYAIYTDQPTVAYRVELSFNWEAPSSSRTVPSKC</sequence>
<organism evidence="1 2">
    <name type="scientific">Anopheles epiroticus</name>
    <dbReference type="NCBI Taxonomy" id="199890"/>
    <lineage>
        <taxon>Eukaryota</taxon>
        <taxon>Metazoa</taxon>
        <taxon>Ecdysozoa</taxon>
        <taxon>Arthropoda</taxon>
        <taxon>Hexapoda</taxon>
        <taxon>Insecta</taxon>
        <taxon>Pterygota</taxon>
        <taxon>Neoptera</taxon>
        <taxon>Endopterygota</taxon>
        <taxon>Diptera</taxon>
        <taxon>Nematocera</taxon>
        <taxon>Culicoidea</taxon>
        <taxon>Culicidae</taxon>
        <taxon>Anophelinae</taxon>
        <taxon>Anopheles</taxon>
    </lineage>
</organism>
<evidence type="ECO:0000313" key="2">
    <source>
        <dbReference type="Proteomes" id="UP000075885"/>
    </source>
</evidence>
<evidence type="ECO:0000313" key="1">
    <source>
        <dbReference type="EnsemblMetazoa" id="AEPI011437-PA"/>
    </source>
</evidence>
<protein>
    <submittedName>
        <fullName evidence="1">Uncharacterized protein</fullName>
    </submittedName>
</protein>
<dbReference type="AlphaFoldDB" id="A0A182PWV0"/>
<reference evidence="2" key="1">
    <citation type="submission" date="2013-03" db="EMBL/GenBank/DDBJ databases">
        <title>The Genome Sequence of Anopheles epiroticus epiroticus2.</title>
        <authorList>
            <consortium name="The Broad Institute Genomics Platform"/>
            <person name="Neafsey D.E."/>
            <person name="Howell P."/>
            <person name="Walker B."/>
            <person name="Young S.K."/>
            <person name="Zeng Q."/>
            <person name="Gargeya S."/>
            <person name="Fitzgerald M."/>
            <person name="Haas B."/>
            <person name="Abouelleil A."/>
            <person name="Allen A.W."/>
            <person name="Alvarado L."/>
            <person name="Arachchi H.M."/>
            <person name="Berlin A.M."/>
            <person name="Chapman S.B."/>
            <person name="Gainer-Dewar J."/>
            <person name="Goldberg J."/>
            <person name="Griggs A."/>
            <person name="Gujja S."/>
            <person name="Hansen M."/>
            <person name="Howarth C."/>
            <person name="Imamovic A."/>
            <person name="Ireland A."/>
            <person name="Larimer J."/>
            <person name="McCowan C."/>
            <person name="Murphy C."/>
            <person name="Pearson M."/>
            <person name="Poon T.W."/>
            <person name="Priest M."/>
            <person name="Roberts A."/>
            <person name="Saif S."/>
            <person name="Shea T."/>
            <person name="Sisk P."/>
            <person name="Sykes S."/>
            <person name="Wortman J."/>
            <person name="Nusbaum C."/>
            <person name="Birren B."/>
        </authorList>
    </citation>
    <scope>NUCLEOTIDE SEQUENCE [LARGE SCALE GENOMIC DNA]</scope>
    <source>
        <strain evidence="2">Epiroticus2</strain>
    </source>
</reference>
<reference evidence="1" key="2">
    <citation type="submission" date="2020-05" db="UniProtKB">
        <authorList>
            <consortium name="EnsemblMetazoa"/>
        </authorList>
    </citation>
    <scope>IDENTIFICATION</scope>
    <source>
        <strain evidence="1">Epiroticus2</strain>
    </source>
</reference>
<dbReference type="EnsemblMetazoa" id="AEPI011437-RA">
    <property type="protein sequence ID" value="AEPI011437-PA"/>
    <property type="gene ID" value="AEPI011437"/>
</dbReference>
<keyword evidence="2" id="KW-1185">Reference proteome</keyword>
<proteinExistence type="predicted"/>
<name>A0A182PWV0_9DIPT</name>
<dbReference type="Proteomes" id="UP000075885">
    <property type="component" value="Unassembled WGS sequence"/>
</dbReference>
<accession>A0A182PWV0</accession>
<dbReference type="VEuPathDB" id="VectorBase:AEPI011437"/>